<feature type="compositionally biased region" description="Low complexity" evidence="1">
    <location>
        <begin position="265"/>
        <end position="276"/>
    </location>
</feature>
<dbReference type="EMBL" id="PZHX01000050">
    <property type="protein sequence ID" value="PTK29049.1"/>
    <property type="molecule type" value="Genomic_DNA"/>
</dbReference>
<evidence type="ECO:0000313" key="4">
    <source>
        <dbReference type="Proteomes" id="UP000241540"/>
    </source>
</evidence>
<dbReference type="AlphaFoldDB" id="A0A974QM66"/>
<dbReference type="Proteomes" id="UP000241540">
    <property type="component" value="Unassembled WGS sequence"/>
</dbReference>
<comment type="caution">
    <text evidence="3">The sequence shown here is derived from an EMBL/GenBank/DDBJ whole genome shotgun (WGS) entry which is preliminary data.</text>
</comment>
<dbReference type="InterPro" id="IPR059115">
    <property type="entry name" value="Rib"/>
</dbReference>
<gene>
    <name evidence="3" type="ORF">BUZ51_12370</name>
</gene>
<feature type="non-terminal residue" evidence="3">
    <location>
        <position position="1"/>
    </location>
</feature>
<protein>
    <submittedName>
        <fullName evidence="3">YSIRK signal domain/LPXTG anchor domain surface protein</fullName>
    </submittedName>
</protein>
<evidence type="ECO:0000259" key="2">
    <source>
        <dbReference type="Pfam" id="PF08428"/>
    </source>
</evidence>
<feature type="compositionally biased region" description="Low complexity" evidence="1">
    <location>
        <begin position="93"/>
        <end position="104"/>
    </location>
</feature>
<reference evidence="3 4" key="1">
    <citation type="journal article" date="2016" name="Front. Microbiol.">
        <title>Comprehensive Phylogenetic Analysis of Bovine Non-aureus Staphylococci Species Based on Whole-Genome Sequencing.</title>
        <authorList>
            <person name="Naushad S."/>
            <person name="Barkema H.W."/>
            <person name="Luby C."/>
            <person name="Condas L.A."/>
            <person name="Nobrega D.B."/>
            <person name="Carson D.A."/>
            <person name="De Buck J."/>
        </authorList>
    </citation>
    <scope>NUCLEOTIDE SEQUENCE [LARGE SCALE GENOMIC DNA]</scope>
    <source>
        <strain evidence="3 4">SNUC 5336</strain>
    </source>
</reference>
<organism evidence="3 4">
    <name type="scientific">Staphylococcus hominis</name>
    <dbReference type="NCBI Taxonomy" id="1290"/>
    <lineage>
        <taxon>Bacteria</taxon>
        <taxon>Bacillati</taxon>
        <taxon>Bacillota</taxon>
        <taxon>Bacilli</taxon>
        <taxon>Bacillales</taxon>
        <taxon>Staphylococcaceae</taxon>
        <taxon>Staphylococcus</taxon>
    </lineage>
</organism>
<evidence type="ECO:0000256" key="1">
    <source>
        <dbReference type="SAM" id="MobiDB-lite"/>
    </source>
</evidence>
<dbReference type="Pfam" id="PF08428">
    <property type="entry name" value="Rib"/>
    <property type="match status" value="5"/>
</dbReference>
<feature type="non-terminal residue" evidence="3">
    <location>
        <position position="399"/>
    </location>
</feature>
<proteinExistence type="predicted"/>
<feature type="domain" description="Rib" evidence="2">
    <location>
        <begin position="124"/>
        <end position="206"/>
    </location>
</feature>
<feature type="domain" description="Rib" evidence="2">
    <location>
        <begin position="296"/>
        <end position="378"/>
    </location>
</feature>
<feature type="domain" description="Rib" evidence="2">
    <location>
        <begin position="210"/>
        <end position="292"/>
    </location>
</feature>
<accession>A0A974QM66</accession>
<feature type="domain" description="Rib" evidence="2">
    <location>
        <begin position="38"/>
        <end position="120"/>
    </location>
</feature>
<feature type="domain" description="Rib" evidence="2">
    <location>
        <begin position="3"/>
        <end position="34"/>
    </location>
</feature>
<name>A0A974QM66_STAHO</name>
<evidence type="ECO:0000313" key="3">
    <source>
        <dbReference type="EMBL" id="PTK29049.1"/>
    </source>
</evidence>
<feature type="compositionally biased region" description="Low complexity" evidence="1">
    <location>
        <begin position="351"/>
        <end position="362"/>
    </location>
</feature>
<feature type="compositionally biased region" description="Low complexity" evidence="1">
    <location>
        <begin position="179"/>
        <end position="190"/>
    </location>
</feature>
<dbReference type="RefSeq" id="WP_275126780.1">
    <property type="nucleotide sequence ID" value="NZ_PZHX01000050.1"/>
</dbReference>
<sequence>KLPDGNTPGTEEVPVTVTYPDDTEDHVTVTVTTKEQADNDAYEPTTEDITKDYGTPTTEEDVTGAVTVPNYPSDKGTPTITVDDPNTLPDGNTPGTEEVPVTVTYPDDTEDHVTVTVTTKEQADNDAYQPETEDITKDYGTPTTDKEVTDAVTVPNYPSDKGTPTITVDDPSKLPDGNTPGTEEVPVTVTYPDDTEDHVTVTVTTKEQADNDAYEPTTEDITKDYGTPTTEEDVTGAVTVPNYPSDKGTPTITGDDPNTLPDGNTPGTEEVPVTVTYPDDTEDHVTVTVTTKEQADNDAYQPETEDITKDYGTPTTDKEVTDAVTVPNYPSDKGTPTITVDDPSKLPDGNTPGTEEVPVTVTYPDDTEDHVTVTVTTKEQADNDAYQPETEDITKDYGT</sequence>
<feature type="region of interest" description="Disordered" evidence="1">
    <location>
        <begin position="34"/>
        <end position="399"/>
    </location>
</feature>